<dbReference type="GO" id="GO:0016853">
    <property type="term" value="F:isomerase activity"/>
    <property type="evidence" value="ECO:0007669"/>
    <property type="project" value="UniProtKB-KW"/>
</dbReference>
<reference evidence="3 4" key="1">
    <citation type="submission" date="2018-07" db="EMBL/GenBank/DDBJ databases">
        <title>Brachybacteriurn paraconglorneratum KCTC 9916.</title>
        <authorList>
            <person name="Li Y."/>
        </authorList>
    </citation>
    <scope>NUCLEOTIDE SEQUENCE [LARGE SCALE GENOMIC DNA]</scope>
    <source>
        <strain evidence="3 4">KCTC 9916</strain>
    </source>
</reference>
<dbReference type="InterPro" id="IPR036237">
    <property type="entry name" value="Xyl_isomerase-like_sf"/>
</dbReference>
<evidence type="ECO:0000313" key="3">
    <source>
        <dbReference type="EMBL" id="RRR19117.1"/>
    </source>
</evidence>
<evidence type="ECO:0000259" key="2">
    <source>
        <dbReference type="Pfam" id="PF01261"/>
    </source>
</evidence>
<feature type="domain" description="Xylose isomerase-like TIM barrel" evidence="2">
    <location>
        <begin position="52"/>
        <end position="321"/>
    </location>
</feature>
<dbReference type="InterPro" id="IPR050312">
    <property type="entry name" value="IolE/XylAMocC-like"/>
</dbReference>
<dbReference type="Proteomes" id="UP000274327">
    <property type="component" value="Unassembled WGS sequence"/>
</dbReference>
<dbReference type="RefSeq" id="WP_126986113.1">
    <property type="nucleotide sequence ID" value="NZ_JBITWK010000002.1"/>
</dbReference>
<dbReference type="Gene3D" id="3.20.20.150">
    <property type="entry name" value="Divalent-metal-dependent TIM barrel enzymes"/>
    <property type="match status" value="1"/>
</dbReference>
<gene>
    <name evidence="3" type="ORF">DS079_07165</name>
</gene>
<evidence type="ECO:0000313" key="4">
    <source>
        <dbReference type="Proteomes" id="UP000274327"/>
    </source>
</evidence>
<keyword evidence="3" id="KW-0413">Isomerase</keyword>
<accession>A0A3R8QPI5</accession>
<organism evidence="3 4">
    <name type="scientific">Brachybacterium paraconglomeratum</name>
    <dbReference type="NCBI Taxonomy" id="173362"/>
    <lineage>
        <taxon>Bacteria</taxon>
        <taxon>Bacillati</taxon>
        <taxon>Actinomycetota</taxon>
        <taxon>Actinomycetes</taxon>
        <taxon>Micrococcales</taxon>
        <taxon>Dermabacteraceae</taxon>
        <taxon>Brachybacterium</taxon>
    </lineage>
</organism>
<evidence type="ECO:0000256" key="1">
    <source>
        <dbReference type="ARBA" id="ARBA00023277"/>
    </source>
</evidence>
<proteinExistence type="predicted"/>
<keyword evidence="4" id="KW-1185">Reference proteome</keyword>
<dbReference type="PANTHER" id="PTHR12110:SF21">
    <property type="entry name" value="XYLOSE ISOMERASE-LIKE TIM BARREL DOMAIN-CONTAINING PROTEIN"/>
    <property type="match status" value="1"/>
</dbReference>
<name>A0A3R8QPI5_9MICO</name>
<sequence length="334" mass="36230">MAFTYGAYTACLQDRSLSEALDVLAGASLKGAELNTGGFIPSPHAHVDALLASEKERGELRALFADKGMELTGLTVSGNPLSPLPTEGLPHAHDLRRTIELAGSLGVRDVVAMSGTPGTDPGARYPAWIVNPWNGIDLEILEHQWSVAVPFWKEIDALARERDVQLAFEMHPRNLVFSPLTFEQFLDRVEPTNIGVNLDPSHLFWQQMEPIDCIERLGAHITHVHAKDTAVLPGAAVRGVLDTAFDPVPEDPAQRTPTGIGHYCSTWPEDPAWRFVALGEGHDVDYWTRFLTALAAVSPDLSVNIEHEDAAFGKVEGLERGARTLLAAAEAAGV</sequence>
<dbReference type="InterPro" id="IPR013022">
    <property type="entry name" value="Xyl_isomerase-like_TIM-brl"/>
</dbReference>
<dbReference type="PANTHER" id="PTHR12110">
    <property type="entry name" value="HYDROXYPYRUVATE ISOMERASE"/>
    <property type="match status" value="1"/>
</dbReference>
<dbReference type="SUPFAM" id="SSF51658">
    <property type="entry name" value="Xylose isomerase-like"/>
    <property type="match status" value="1"/>
</dbReference>
<dbReference type="Pfam" id="PF01261">
    <property type="entry name" value="AP_endonuc_2"/>
    <property type="match status" value="1"/>
</dbReference>
<dbReference type="GeneID" id="78120801"/>
<dbReference type="AlphaFoldDB" id="A0A3R8QPI5"/>
<keyword evidence="1" id="KW-0119">Carbohydrate metabolism</keyword>
<dbReference type="EMBL" id="QOCI01000004">
    <property type="protein sequence ID" value="RRR19117.1"/>
    <property type="molecule type" value="Genomic_DNA"/>
</dbReference>
<protein>
    <submittedName>
        <fullName evidence="3">Sugar phosphate isomerase/epimerase</fullName>
    </submittedName>
</protein>
<comment type="caution">
    <text evidence="3">The sequence shown here is derived from an EMBL/GenBank/DDBJ whole genome shotgun (WGS) entry which is preliminary data.</text>
</comment>